<dbReference type="Proteomes" id="UP000827976">
    <property type="component" value="Chromosome 10"/>
</dbReference>
<organism evidence="1 2">
    <name type="scientific">Dioscorea alata</name>
    <name type="common">Purple yam</name>
    <dbReference type="NCBI Taxonomy" id="55571"/>
    <lineage>
        <taxon>Eukaryota</taxon>
        <taxon>Viridiplantae</taxon>
        <taxon>Streptophyta</taxon>
        <taxon>Embryophyta</taxon>
        <taxon>Tracheophyta</taxon>
        <taxon>Spermatophyta</taxon>
        <taxon>Magnoliopsida</taxon>
        <taxon>Liliopsida</taxon>
        <taxon>Dioscoreales</taxon>
        <taxon>Dioscoreaceae</taxon>
        <taxon>Dioscorea</taxon>
    </lineage>
</organism>
<evidence type="ECO:0000313" key="1">
    <source>
        <dbReference type="EMBL" id="KAH7671147.1"/>
    </source>
</evidence>
<reference evidence="2" key="1">
    <citation type="journal article" date="2022" name="Nat. Commun.">
        <title>Chromosome evolution and the genetic basis of agronomically important traits in greater yam.</title>
        <authorList>
            <person name="Bredeson J.V."/>
            <person name="Lyons J.B."/>
            <person name="Oniyinde I.O."/>
            <person name="Okereke N.R."/>
            <person name="Kolade O."/>
            <person name="Nnabue I."/>
            <person name="Nwadili C.O."/>
            <person name="Hribova E."/>
            <person name="Parker M."/>
            <person name="Nwogha J."/>
            <person name="Shu S."/>
            <person name="Carlson J."/>
            <person name="Kariba R."/>
            <person name="Muthemba S."/>
            <person name="Knop K."/>
            <person name="Barton G.J."/>
            <person name="Sherwood A.V."/>
            <person name="Lopez-Montes A."/>
            <person name="Asiedu R."/>
            <person name="Jamnadass R."/>
            <person name="Muchugi A."/>
            <person name="Goodstein D."/>
            <person name="Egesi C.N."/>
            <person name="Featherston J."/>
            <person name="Asfaw A."/>
            <person name="Simpson G.G."/>
            <person name="Dolezel J."/>
            <person name="Hendre P.S."/>
            <person name="Van Deynze A."/>
            <person name="Kumar P.L."/>
            <person name="Obidiegwu J.E."/>
            <person name="Bhattacharjee R."/>
            <person name="Rokhsar D.S."/>
        </authorList>
    </citation>
    <scope>NUCLEOTIDE SEQUENCE [LARGE SCALE GENOMIC DNA]</scope>
    <source>
        <strain evidence="2">cv. TDa95/00328</strain>
    </source>
</reference>
<evidence type="ECO:0000313" key="2">
    <source>
        <dbReference type="Proteomes" id="UP000827976"/>
    </source>
</evidence>
<comment type="caution">
    <text evidence="1">The sequence shown here is derived from an EMBL/GenBank/DDBJ whole genome shotgun (WGS) entry which is preliminary data.</text>
</comment>
<gene>
    <name evidence="1" type="ORF">IHE45_10G073000</name>
</gene>
<dbReference type="EMBL" id="CM037020">
    <property type="protein sequence ID" value="KAH7671147.1"/>
    <property type="molecule type" value="Genomic_DNA"/>
</dbReference>
<accession>A0ACB7VBK2</accession>
<sequence>MEDHPPICQGRRARAVAAIALITLSPIILPLICFSFPILCIAFVCARLRRREKQSPTVVVLRGEDVRRCEEKMAGGGLLDRYLDDQLGLVVSVFDCADDRSGASEIL</sequence>
<proteinExistence type="predicted"/>
<keyword evidence="2" id="KW-1185">Reference proteome</keyword>
<name>A0ACB7VBK2_DIOAL</name>
<protein>
    <submittedName>
        <fullName evidence="1">ABC transporter BtuC-like protein</fullName>
    </submittedName>
</protein>